<keyword evidence="3" id="KW-1185">Reference proteome</keyword>
<dbReference type="Pfam" id="PF08276">
    <property type="entry name" value="PAN_2"/>
    <property type="match status" value="1"/>
</dbReference>
<sequence>MENVKLPDFSDLELVKDRKECEDKCMKNCSCNAYAFDGEIGCMIWNGDLVDVQHFANGGRTLYLRLADSELVFCGIGQIRVSREKYPV</sequence>
<dbReference type="PROSITE" id="PS50948">
    <property type="entry name" value="PAN"/>
    <property type="match status" value="1"/>
</dbReference>
<dbReference type="CDD" id="cd01098">
    <property type="entry name" value="PAN_AP_plant"/>
    <property type="match status" value="1"/>
</dbReference>
<dbReference type="Proteomes" id="UP001415857">
    <property type="component" value="Unassembled WGS sequence"/>
</dbReference>
<dbReference type="SMART" id="SM00473">
    <property type="entry name" value="PAN_AP"/>
    <property type="match status" value="1"/>
</dbReference>
<dbReference type="InterPro" id="IPR003609">
    <property type="entry name" value="Pan_app"/>
</dbReference>
<gene>
    <name evidence="2" type="ORF">L1049_000646</name>
</gene>
<dbReference type="PANTHER" id="PTHR32444">
    <property type="entry name" value="BULB-TYPE LECTIN DOMAIN-CONTAINING PROTEIN"/>
    <property type="match status" value="1"/>
</dbReference>
<name>A0AAP0NBD0_LIQFO</name>
<dbReference type="PANTHER" id="PTHR32444:SF242">
    <property type="entry name" value="G-TYPE LECTIN S-RECEPTOR-LIKE SERINE_THREONINE-PROTEIN KINASE RKS1"/>
    <property type="match status" value="1"/>
</dbReference>
<comment type="caution">
    <text evidence="2">The sequence shown here is derived from an EMBL/GenBank/DDBJ whole genome shotgun (WGS) entry which is preliminary data.</text>
</comment>
<dbReference type="AlphaFoldDB" id="A0AAP0NBD0"/>
<protein>
    <recommendedName>
        <fullName evidence="1">Apple domain-containing protein</fullName>
    </recommendedName>
</protein>
<evidence type="ECO:0000259" key="1">
    <source>
        <dbReference type="PROSITE" id="PS50948"/>
    </source>
</evidence>
<evidence type="ECO:0000313" key="3">
    <source>
        <dbReference type="Proteomes" id="UP001415857"/>
    </source>
</evidence>
<accession>A0AAP0NBD0</accession>
<dbReference type="EMBL" id="JBBPBK010000015">
    <property type="protein sequence ID" value="KAK9268881.1"/>
    <property type="molecule type" value="Genomic_DNA"/>
</dbReference>
<organism evidence="2 3">
    <name type="scientific">Liquidambar formosana</name>
    <name type="common">Formosan gum</name>
    <dbReference type="NCBI Taxonomy" id="63359"/>
    <lineage>
        <taxon>Eukaryota</taxon>
        <taxon>Viridiplantae</taxon>
        <taxon>Streptophyta</taxon>
        <taxon>Embryophyta</taxon>
        <taxon>Tracheophyta</taxon>
        <taxon>Spermatophyta</taxon>
        <taxon>Magnoliopsida</taxon>
        <taxon>eudicotyledons</taxon>
        <taxon>Gunneridae</taxon>
        <taxon>Pentapetalae</taxon>
        <taxon>Saxifragales</taxon>
        <taxon>Altingiaceae</taxon>
        <taxon>Liquidambar</taxon>
    </lineage>
</organism>
<reference evidence="2 3" key="1">
    <citation type="journal article" date="2024" name="Plant J.">
        <title>Genome sequences and population genomics reveal climatic adaptation and genomic divergence between two closely related sweetgum species.</title>
        <authorList>
            <person name="Xu W.Q."/>
            <person name="Ren C.Q."/>
            <person name="Zhang X.Y."/>
            <person name="Comes H.P."/>
            <person name="Liu X.H."/>
            <person name="Li Y.G."/>
            <person name="Kettle C.J."/>
            <person name="Jalonen R."/>
            <person name="Gaisberger H."/>
            <person name="Ma Y.Z."/>
            <person name="Qiu Y.X."/>
        </authorList>
    </citation>
    <scope>NUCLEOTIDE SEQUENCE [LARGE SCALE GENOMIC DNA]</scope>
    <source>
        <strain evidence="2">Hangzhou</strain>
    </source>
</reference>
<feature type="domain" description="Apple" evidence="1">
    <location>
        <begin position="1"/>
        <end position="67"/>
    </location>
</feature>
<evidence type="ECO:0000313" key="2">
    <source>
        <dbReference type="EMBL" id="KAK9268881.1"/>
    </source>
</evidence>
<proteinExistence type="predicted"/>